<dbReference type="AlphaFoldDB" id="A0A2N5SKD6"/>
<protein>
    <submittedName>
        <fullName evidence="1">Uncharacterized protein</fullName>
    </submittedName>
</protein>
<reference evidence="1 2" key="1">
    <citation type="submission" date="2017-11" db="EMBL/GenBank/DDBJ databases">
        <title>De novo assembly and phasing of dikaryotic genomes from two isolates of Puccinia coronata f. sp. avenae, the causal agent of oat crown rust.</title>
        <authorList>
            <person name="Miller M.E."/>
            <person name="Zhang Y."/>
            <person name="Omidvar V."/>
            <person name="Sperschneider J."/>
            <person name="Schwessinger B."/>
            <person name="Raley C."/>
            <person name="Palmer J.M."/>
            <person name="Garnica D."/>
            <person name="Upadhyaya N."/>
            <person name="Rathjen J."/>
            <person name="Taylor J.M."/>
            <person name="Park R.F."/>
            <person name="Dodds P.N."/>
            <person name="Hirsch C.D."/>
            <person name="Kianian S.F."/>
            <person name="Figueroa M."/>
        </authorList>
    </citation>
    <scope>NUCLEOTIDE SEQUENCE [LARGE SCALE GENOMIC DNA]</scope>
    <source>
        <strain evidence="1">12SD80</strain>
    </source>
</reference>
<evidence type="ECO:0000313" key="1">
    <source>
        <dbReference type="EMBL" id="PLW13697.1"/>
    </source>
</evidence>
<dbReference type="EMBL" id="PGCI01000843">
    <property type="protein sequence ID" value="PLW13697.1"/>
    <property type="molecule type" value="Genomic_DNA"/>
</dbReference>
<accession>A0A2N5SKD6</accession>
<organism evidence="1 2">
    <name type="scientific">Puccinia coronata f. sp. avenae</name>
    <dbReference type="NCBI Taxonomy" id="200324"/>
    <lineage>
        <taxon>Eukaryota</taxon>
        <taxon>Fungi</taxon>
        <taxon>Dikarya</taxon>
        <taxon>Basidiomycota</taxon>
        <taxon>Pucciniomycotina</taxon>
        <taxon>Pucciniomycetes</taxon>
        <taxon>Pucciniales</taxon>
        <taxon>Pucciniaceae</taxon>
        <taxon>Puccinia</taxon>
    </lineage>
</organism>
<sequence length="107" mass="12565">MGLQHQANVRKHHERLAREQRQRIEMENEGELNDDLDAISAAFASLFEPNVTARSNHEEFGFKDFVNAKLEEILCQEDNTMYDGKPNKVVQETPSKRSRWFPFKNKM</sequence>
<name>A0A2N5SKD6_9BASI</name>
<proteinExistence type="predicted"/>
<evidence type="ECO:0000313" key="2">
    <source>
        <dbReference type="Proteomes" id="UP000235392"/>
    </source>
</evidence>
<comment type="caution">
    <text evidence="1">The sequence shown here is derived from an EMBL/GenBank/DDBJ whole genome shotgun (WGS) entry which is preliminary data.</text>
</comment>
<dbReference type="Proteomes" id="UP000235392">
    <property type="component" value="Unassembled WGS sequence"/>
</dbReference>
<gene>
    <name evidence="1" type="ORF">PCASD_21317</name>
</gene>